<dbReference type="AlphaFoldDB" id="A0A1H1F1H0"/>
<organism evidence="2 3">
    <name type="scientific">Virgibacillus salinus</name>
    <dbReference type="NCBI Taxonomy" id="553311"/>
    <lineage>
        <taxon>Bacteria</taxon>
        <taxon>Bacillati</taxon>
        <taxon>Bacillota</taxon>
        <taxon>Bacilli</taxon>
        <taxon>Bacillales</taxon>
        <taxon>Bacillaceae</taxon>
        <taxon>Virgibacillus</taxon>
    </lineage>
</organism>
<feature type="signal peptide" evidence="1">
    <location>
        <begin position="1"/>
        <end position="24"/>
    </location>
</feature>
<feature type="chain" id="PRO_5011667635" evidence="1">
    <location>
        <begin position="25"/>
        <end position="53"/>
    </location>
</feature>
<evidence type="ECO:0000256" key="1">
    <source>
        <dbReference type="SAM" id="SignalP"/>
    </source>
</evidence>
<dbReference type="RefSeq" id="WP_175559507.1">
    <property type="nucleotide sequence ID" value="NZ_FNKD01000003.1"/>
</dbReference>
<evidence type="ECO:0000313" key="3">
    <source>
        <dbReference type="Proteomes" id="UP000199444"/>
    </source>
</evidence>
<name>A0A1H1F1H0_9BACI</name>
<gene>
    <name evidence="2" type="ORF">SAMN05216231_3155</name>
</gene>
<proteinExistence type="predicted"/>
<reference evidence="2 3" key="1">
    <citation type="submission" date="2016-10" db="EMBL/GenBank/DDBJ databases">
        <authorList>
            <person name="de Groot N.N."/>
        </authorList>
    </citation>
    <scope>NUCLEOTIDE SEQUENCE [LARGE SCALE GENOMIC DNA]</scope>
    <source>
        <strain evidence="2 3">CGMCC 1.10449</strain>
    </source>
</reference>
<dbReference type="EMBL" id="FNKD01000003">
    <property type="protein sequence ID" value="SDQ94741.1"/>
    <property type="molecule type" value="Genomic_DNA"/>
</dbReference>
<dbReference type="Proteomes" id="UP000199444">
    <property type="component" value="Unassembled WGS sequence"/>
</dbReference>
<sequence length="53" mass="5706">MKKKLLAIALAVFVALGVGNVVFAHGAADNGGENGWSFEEMVPFMKDMHPNMN</sequence>
<keyword evidence="3" id="KW-1185">Reference proteome</keyword>
<protein>
    <submittedName>
        <fullName evidence="2">Uncharacterized protein</fullName>
    </submittedName>
</protein>
<evidence type="ECO:0000313" key="2">
    <source>
        <dbReference type="EMBL" id="SDQ94741.1"/>
    </source>
</evidence>
<accession>A0A1H1F1H0</accession>
<dbReference type="STRING" id="553311.SAMN05216231_3155"/>
<keyword evidence="1" id="KW-0732">Signal</keyword>